<evidence type="ECO:0000313" key="1">
    <source>
        <dbReference type="EMBL" id="MCK6264605.1"/>
    </source>
</evidence>
<dbReference type="RefSeq" id="WP_248009682.1">
    <property type="nucleotide sequence ID" value="NZ_JAJHVV010000009.1"/>
</dbReference>
<gene>
    <name evidence="1" type="ORF">KP803_15095</name>
</gene>
<comment type="caution">
    <text evidence="1">The sequence shown here is derived from an EMBL/GenBank/DDBJ whole genome shotgun (WGS) entry which is preliminary data.</text>
</comment>
<protein>
    <recommendedName>
        <fullName evidence="3">ABM domain-containing protein</fullName>
    </recommendedName>
</protein>
<dbReference type="Proteomes" id="UP001139559">
    <property type="component" value="Unassembled WGS sequence"/>
</dbReference>
<dbReference type="SUPFAM" id="SSF54909">
    <property type="entry name" value="Dimeric alpha+beta barrel"/>
    <property type="match status" value="1"/>
</dbReference>
<dbReference type="InterPro" id="IPR011008">
    <property type="entry name" value="Dimeric_a/b-barrel"/>
</dbReference>
<name>A0A9X2BIY2_9VIBR</name>
<evidence type="ECO:0000313" key="2">
    <source>
        <dbReference type="Proteomes" id="UP001139559"/>
    </source>
</evidence>
<evidence type="ECO:0008006" key="3">
    <source>
        <dbReference type="Google" id="ProtNLM"/>
    </source>
</evidence>
<proteinExistence type="predicted"/>
<reference evidence="1" key="1">
    <citation type="submission" date="2021-11" db="EMBL/GenBank/DDBJ databases">
        <title>Vibrio ZSDE26 sp. nov. and Vibrio ZSDZ34 sp. nov., isolated from coastal seawater in Qingdao.</title>
        <authorList>
            <person name="Zhang P."/>
        </authorList>
    </citation>
    <scope>NUCLEOTIDE SEQUENCE</scope>
    <source>
        <strain evidence="1">ZSDE26</strain>
    </source>
</reference>
<sequence length="103" mass="11635">MCQVIEMVSFNLLSTSSEQEFIQASEKSQAFVSSLPGFLYRSLSHNEESGHWTDTVYWKSMEEAKSAGEQFMNCPDCQPLMSLIDPESVDMKHQVIKMSSCQG</sequence>
<organism evidence="1 2">
    <name type="scientific">Vibrio amylolyticus</name>
    <dbReference type="NCBI Taxonomy" id="2847292"/>
    <lineage>
        <taxon>Bacteria</taxon>
        <taxon>Pseudomonadati</taxon>
        <taxon>Pseudomonadota</taxon>
        <taxon>Gammaproteobacteria</taxon>
        <taxon>Vibrionales</taxon>
        <taxon>Vibrionaceae</taxon>
        <taxon>Vibrio</taxon>
    </lineage>
</organism>
<dbReference type="AlphaFoldDB" id="A0A9X2BIY2"/>
<dbReference type="EMBL" id="JAJHVV010000009">
    <property type="protein sequence ID" value="MCK6264605.1"/>
    <property type="molecule type" value="Genomic_DNA"/>
</dbReference>
<keyword evidence="2" id="KW-1185">Reference proteome</keyword>
<accession>A0A9X2BIY2</accession>